<dbReference type="AlphaFoldDB" id="A0A3N2S459"/>
<accession>A0A3N2S459</accession>
<reference evidence="1 2" key="1">
    <citation type="submission" date="2018-10" db="EMBL/GenBank/DDBJ databases">
        <title>Horizontal transference of carbapenem resistance between Klebsiella pneumoniae and Kluyvera ascorbata during abdominal infection: a case report.</title>
        <authorList>
            <person name="Raro O.H.F."/>
            <person name="Lima-Morales D."/>
            <person name="Barth A.L."/>
            <person name="Paim T.G.S."/>
            <person name="Mott M.P."/>
            <person name="Riche C.V.W."/>
            <person name="Teixeira U.F."/>
            <person name="Waechter F."/>
            <person name="Dias C.A.G."/>
        </authorList>
    </citation>
    <scope>NUCLEOTIDE SEQUENCE [LARGE SCALE GENOMIC DNA]</scope>
    <source>
        <strain evidence="1 2">OT2</strain>
    </source>
</reference>
<dbReference type="GO" id="GO:0016853">
    <property type="term" value="F:isomerase activity"/>
    <property type="evidence" value="ECO:0007669"/>
    <property type="project" value="InterPro"/>
</dbReference>
<dbReference type="SUPFAM" id="SSF74650">
    <property type="entry name" value="Galactose mutarotase-like"/>
    <property type="match status" value="1"/>
</dbReference>
<organism evidence="1 2">
    <name type="scientific">Kluyvera ascorbata</name>
    <dbReference type="NCBI Taxonomy" id="51288"/>
    <lineage>
        <taxon>Bacteria</taxon>
        <taxon>Pseudomonadati</taxon>
        <taxon>Pseudomonadota</taxon>
        <taxon>Gammaproteobacteria</taxon>
        <taxon>Enterobacterales</taxon>
        <taxon>Enterobacteriaceae</taxon>
        <taxon>Kluyvera</taxon>
    </lineage>
</organism>
<dbReference type="EMBL" id="RHFN01000009">
    <property type="protein sequence ID" value="ROU14509.1"/>
    <property type="molecule type" value="Genomic_DNA"/>
</dbReference>
<dbReference type="InterPro" id="IPR014718">
    <property type="entry name" value="GH-type_carb-bd"/>
</dbReference>
<dbReference type="GO" id="GO:0030246">
    <property type="term" value="F:carbohydrate binding"/>
    <property type="evidence" value="ECO:0007669"/>
    <property type="project" value="InterPro"/>
</dbReference>
<proteinExistence type="predicted"/>
<dbReference type="OrthoDB" id="9808779at2"/>
<comment type="caution">
    <text evidence="1">The sequence shown here is derived from an EMBL/GenBank/DDBJ whole genome shotgun (WGS) entry which is preliminary data.</text>
</comment>
<dbReference type="Pfam" id="PF01263">
    <property type="entry name" value="Aldose_epim"/>
    <property type="match status" value="1"/>
</dbReference>
<evidence type="ECO:0000313" key="1">
    <source>
        <dbReference type="EMBL" id="ROU14509.1"/>
    </source>
</evidence>
<evidence type="ECO:0000313" key="2">
    <source>
        <dbReference type="Proteomes" id="UP000268051"/>
    </source>
</evidence>
<gene>
    <name evidence="1" type="ORF">EB837_11510</name>
</gene>
<dbReference type="Gene3D" id="2.70.98.10">
    <property type="match status" value="1"/>
</dbReference>
<name>A0A3N2S459_9ENTR</name>
<dbReference type="InterPro" id="IPR011013">
    <property type="entry name" value="Gal_mutarotase_sf_dom"/>
</dbReference>
<dbReference type="Proteomes" id="UP000268051">
    <property type="component" value="Unassembled WGS sequence"/>
</dbReference>
<sequence length="279" mass="31013">MTELLLENAHLRMRVTPQGGAVLSLERMIDGQPLLRAGKGARPDDVALFPMLPLANRVRGNRFILAGEWITLPDSPVDNDFFLHGDGWVSRWTVVSQTTQRCVLALSQRHCCGFDYHVELSYMLIEGRLQVAITLRHRGSKPMLYGLGVHPFFTLDSDTTLTFPSAGFWPEGEQHLPSAWQSVLPDDADFNQPASVADRWQNVGYSGWSGSATLRRPNMVVQLTAPTSWLMLYHPPGEPFVCLEPQTHPVDAHSMEGQPGLVLLSAGETMHFTAEIALM</sequence>
<dbReference type="RefSeq" id="WP_123651294.1">
    <property type="nucleotide sequence ID" value="NZ_RHFN01000009.1"/>
</dbReference>
<dbReference type="CDD" id="cd09021">
    <property type="entry name" value="Aldose_epim_Ec_YphB"/>
    <property type="match status" value="1"/>
</dbReference>
<protein>
    <submittedName>
        <fullName evidence="1">Aldose 1-epimerase</fullName>
    </submittedName>
</protein>
<dbReference type="InterPro" id="IPR008183">
    <property type="entry name" value="Aldose_1/G6P_1-epimerase"/>
</dbReference>
<dbReference type="GO" id="GO:0005975">
    <property type="term" value="P:carbohydrate metabolic process"/>
    <property type="evidence" value="ECO:0007669"/>
    <property type="project" value="InterPro"/>
</dbReference>